<dbReference type="RefSeq" id="WP_139633935.1">
    <property type="nucleotide sequence ID" value="NZ_CP045572.1"/>
</dbReference>
<protein>
    <submittedName>
        <fullName evidence="1">Uncharacterized protein</fullName>
    </submittedName>
</protein>
<dbReference type="EMBL" id="VDLX02000012">
    <property type="protein sequence ID" value="KAB8191434.1"/>
    <property type="molecule type" value="Genomic_DNA"/>
</dbReference>
<sequence length="101" mass="10968">MEFKGVVYSQGHLHRLACAADGMAGDVFSVQARFEASSGAARVAMGDDEYGRTYWRARGQRLESIGIGLELLATALQEQDARLHEASGRYGVCEDASTLRT</sequence>
<keyword evidence="2" id="KW-1185">Reference proteome</keyword>
<organism evidence="1 2">
    <name type="scientific">Nonomuraea phyllanthi</name>
    <dbReference type="NCBI Taxonomy" id="2219224"/>
    <lineage>
        <taxon>Bacteria</taxon>
        <taxon>Bacillati</taxon>
        <taxon>Actinomycetota</taxon>
        <taxon>Actinomycetes</taxon>
        <taxon>Streptosporangiales</taxon>
        <taxon>Streptosporangiaceae</taxon>
        <taxon>Nonomuraea</taxon>
    </lineage>
</organism>
<reference evidence="1 2" key="1">
    <citation type="submission" date="2019-10" db="EMBL/GenBank/DDBJ databases">
        <title>Nonomuraea sp. nov., isolated from Phyllanthus amarus.</title>
        <authorList>
            <person name="Klykleung N."/>
            <person name="Tanasupawat S."/>
        </authorList>
    </citation>
    <scope>NUCLEOTIDE SEQUENCE [LARGE SCALE GENOMIC DNA]</scope>
    <source>
        <strain evidence="1 2">PA1-10</strain>
    </source>
</reference>
<name>A0A5C4W3H9_9ACTN</name>
<proteinExistence type="predicted"/>
<gene>
    <name evidence="1" type="ORF">FH608_029670</name>
</gene>
<dbReference type="AlphaFoldDB" id="A0A5C4W3H9"/>
<evidence type="ECO:0000313" key="1">
    <source>
        <dbReference type="EMBL" id="KAB8191434.1"/>
    </source>
</evidence>
<dbReference type="Proteomes" id="UP000312512">
    <property type="component" value="Unassembled WGS sequence"/>
</dbReference>
<comment type="caution">
    <text evidence="1">The sequence shown here is derived from an EMBL/GenBank/DDBJ whole genome shotgun (WGS) entry which is preliminary data.</text>
</comment>
<evidence type="ECO:0000313" key="2">
    <source>
        <dbReference type="Proteomes" id="UP000312512"/>
    </source>
</evidence>
<accession>A0A5P9Z3W2</accession>
<dbReference type="OrthoDB" id="3542623at2"/>
<accession>A0A5C4W3H9</accession>